<evidence type="ECO:0000259" key="1">
    <source>
        <dbReference type="Pfam" id="PF07883"/>
    </source>
</evidence>
<evidence type="ECO:0000313" key="3">
    <source>
        <dbReference type="Proteomes" id="UP000312512"/>
    </source>
</evidence>
<reference evidence="2 3" key="1">
    <citation type="submission" date="2019-10" db="EMBL/GenBank/DDBJ databases">
        <title>Nonomuraea sp. nov., isolated from Phyllanthus amarus.</title>
        <authorList>
            <person name="Klykleung N."/>
            <person name="Tanasupawat S."/>
        </authorList>
    </citation>
    <scope>NUCLEOTIDE SEQUENCE [LARGE SCALE GENOMIC DNA]</scope>
    <source>
        <strain evidence="2 3">PA1-10</strain>
    </source>
</reference>
<dbReference type="Gene3D" id="2.60.120.10">
    <property type="entry name" value="Jelly Rolls"/>
    <property type="match status" value="1"/>
</dbReference>
<proteinExistence type="predicted"/>
<protein>
    <submittedName>
        <fullName evidence="2">Cupin domain-containing protein</fullName>
    </submittedName>
</protein>
<feature type="domain" description="Cupin type-2" evidence="1">
    <location>
        <begin position="47"/>
        <end position="106"/>
    </location>
</feature>
<dbReference type="InterPro" id="IPR014710">
    <property type="entry name" value="RmlC-like_jellyroll"/>
</dbReference>
<dbReference type="AlphaFoldDB" id="A0A5C4VE71"/>
<dbReference type="Proteomes" id="UP000312512">
    <property type="component" value="Unassembled WGS sequence"/>
</dbReference>
<dbReference type="SUPFAM" id="SSF51182">
    <property type="entry name" value="RmlC-like cupins"/>
    <property type="match status" value="1"/>
</dbReference>
<accession>A0A5P9YT90</accession>
<dbReference type="PANTHER" id="PTHR36114">
    <property type="entry name" value="16.7 KDA PROTEIN IN WHIE LOCUS"/>
    <property type="match status" value="1"/>
</dbReference>
<evidence type="ECO:0000313" key="2">
    <source>
        <dbReference type="EMBL" id="KAB8188405.1"/>
    </source>
</evidence>
<accession>A0A5C4VE71</accession>
<name>A0A5C4VE71_9ACTN</name>
<dbReference type="RefSeq" id="WP_139636997.1">
    <property type="nucleotide sequence ID" value="NZ_CP045572.1"/>
</dbReference>
<dbReference type="PANTHER" id="PTHR36114:SF1">
    <property type="entry name" value="16.7 KDA PROTEIN IN WHIE LOCUS"/>
    <property type="match status" value="1"/>
</dbReference>
<dbReference type="CDD" id="cd02226">
    <property type="entry name" value="cupin_YdbB-like"/>
    <property type="match status" value="1"/>
</dbReference>
<comment type="caution">
    <text evidence="2">The sequence shown here is derived from an EMBL/GenBank/DDBJ whole genome shotgun (WGS) entry which is preliminary data.</text>
</comment>
<dbReference type="OrthoDB" id="9794183at2"/>
<dbReference type="InterPro" id="IPR013096">
    <property type="entry name" value="Cupin_2"/>
</dbReference>
<dbReference type="Pfam" id="PF07883">
    <property type="entry name" value="Cupin_2"/>
    <property type="match status" value="1"/>
</dbReference>
<keyword evidence="3" id="KW-1185">Reference proteome</keyword>
<dbReference type="InterPro" id="IPR052044">
    <property type="entry name" value="PKS_Associated_Protein"/>
</dbReference>
<dbReference type="EMBL" id="VDLX02000025">
    <property type="protein sequence ID" value="KAB8188405.1"/>
    <property type="molecule type" value="Genomic_DNA"/>
</dbReference>
<dbReference type="InterPro" id="IPR011051">
    <property type="entry name" value="RmlC_Cupin_sf"/>
</dbReference>
<organism evidence="2 3">
    <name type="scientific">Nonomuraea phyllanthi</name>
    <dbReference type="NCBI Taxonomy" id="2219224"/>
    <lineage>
        <taxon>Bacteria</taxon>
        <taxon>Bacillati</taxon>
        <taxon>Actinomycetota</taxon>
        <taxon>Actinomycetes</taxon>
        <taxon>Streptosporangiales</taxon>
        <taxon>Streptosporangiaceae</taxon>
        <taxon>Nonomuraea</taxon>
    </lineage>
</organism>
<gene>
    <name evidence="2" type="ORF">FH608_043970</name>
</gene>
<sequence length="117" mass="13339">MTTRHEDVRDLAAVSVPDAIGRLPGPFQQHNLAMVNDTTVVRLARLEGEFPWHHHDEDELFLCWDGSFRIDLEGRDPVVLKAGELFVVPRGMRHRPVADRTAHVLLVEHPDTKQYGN</sequence>